<dbReference type="AlphaFoldDB" id="A0A1T4SHA7"/>
<reference evidence="3" key="1">
    <citation type="submission" date="2017-02" db="EMBL/GenBank/DDBJ databases">
        <authorList>
            <person name="Varghese N."/>
            <person name="Submissions S."/>
        </authorList>
    </citation>
    <scope>NUCLEOTIDE SEQUENCE [LARGE SCALE GENOMIC DNA]</scope>
    <source>
        <strain evidence="3">ATCC 27094</strain>
    </source>
</reference>
<sequence>MRLKGRLRRLEAQVAWLSSEGELRACALRLEALEKMQEISDHLARDPAAAARWKAAGFSIALPPPRVSERRFPLMARLEPAAALPLTAPLLLPGERSPMDASDLSSSAAPPTEERRGKADIPEMSDQAPLDPPEHMQIRPITWRIRGPDDWDDDEGDDGKLCPLDEEYDVLADA</sequence>
<feature type="compositionally biased region" description="Acidic residues" evidence="1">
    <location>
        <begin position="164"/>
        <end position="174"/>
    </location>
</feature>
<evidence type="ECO:0000313" key="3">
    <source>
        <dbReference type="Proteomes" id="UP000190092"/>
    </source>
</evidence>
<evidence type="ECO:0000256" key="1">
    <source>
        <dbReference type="SAM" id="MobiDB-lite"/>
    </source>
</evidence>
<proteinExistence type="predicted"/>
<name>A0A1T4SHA7_9HYPH</name>
<accession>A0A1T4SHA7</accession>
<dbReference type="RefSeq" id="WP_085936335.1">
    <property type="nucleotide sequence ID" value="NZ_FUWJ01000008.1"/>
</dbReference>
<feature type="region of interest" description="Disordered" evidence="1">
    <location>
        <begin position="89"/>
        <end position="174"/>
    </location>
</feature>
<evidence type="ECO:0000313" key="2">
    <source>
        <dbReference type="EMBL" id="SKA27328.1"/>
    </source>
</evidence>
<keyword evidence="3" id="KW-1185">Reference proteome</keyword>
<protein>
    <submittedName>
        <fullName evidence="2">Uncharacterized protein</fullName>
    </submittedName>
</protein>
<gene>
    <name evidence="2" type="ORF">SAMN02745126_04641</name>
</gene>
<dbReference type="EMBL" id="FUWJ01000008">
    <property type="protein sequence ID" value="SKA27328.1"/>
    <property type="molecule type" value="Genomic_DNA"/>
</dbReference>
<feature type="compositionally biased region" description="Low complexity" evidence="1">
    <location>
        <begin position="89"/>
        <end position="111"/>
    </location>
</feature>
<feature type="compositionally biased region" description="Basic and acidic residues" evidence="1">
    <location>
        <begin position="112"/>
        <end position="121"/>
    </location>
</feature>
<dbReference type="Proteomes" id="UP000190092">
    <property type="component" value="Unassembled WGS sequence"/>
</dbReference>
<organism evidence="2 3">
    <name type="scientific">Enhydrobacter aerosaccus</name>
    <dbReference type="NCBI Taxonomy" id="225324"/>
    <lineage>
        <taxon>Bacteria</taxon>
        <taxon>Pseudomonadati</taxon>
        <taxon>Pseudomonadota</taxon>
        <taxon>Alphaproteobacteria</taxon>
        <taxon>Hyphomicrobiales</taxon>
        <taxon>Enhydrobacter</taxon>
    </lineage>
</organism>